<dbReference type="Gene3D" id="3.30.1490.70">
    <property type="match status" value="1"/>
</dbReference>
<evidence type="ECO:0000313" key="10">
    <source>
        <dbReference type="EMBL" id="NMM41607.1"/>
    </source>
</evidence>
<name>A0A7Y0DU07_9GAMM</name>
<evidence type="ECO:0000256" key="1">
    <source>
        <dbReference type="ARBA" id="ARBA00001968"/>
    </source>
</evidence>
<dbReference type="NCBIfam" id="NF006592">
    <property type="entry name" value="PRK09125.1"/>
    <property type="match status" value="1"/>
</dbReference>
<evidence type="ECO:0000259" key="8">
    <source>
        <dbReference type="Pfam" id="PF01068"/>
    </source>
</evidence>
<proteinExistence type="predicted"/>
<dbReference type="Gene3D" id="3.30.470.30">
    <property type="entry name" value="DNA ligase/mRNA capping enzyme"/>
    <property type="match status" value="1"/>
</dbReference>
<dbReference type="PANTHER" id="PTHR47810">
    <property type="entry name" value="DNA LIGASE"/>
    <property type="match status" value="1"/>
</dbReference>
<dbReference type="GO" id="GO:0005524">
    <property type="term" value="F:ATP binding"/>
    <property type="evidence" value="ECO:0007669"/>
    <property type="project" value="InterPro"/>
</dbReference>
<comment type="catalytic activity">
    <reaction evidence="6">
        <text>ATP + (deoxyribonucleotide)n-3'-hydroxyl + 5'-phospho-(deoxyribonucleotide)m = (deoxyribonucleotide)n+m + AMP + diphosphate.</text>
        <dbReference type="EC" id="6.5.1.1"/>
    </reaction>
</comment>
<dbReference type="PANTHER" id="PTHR47810:SF1">
    <property type="entry name" value="DNA LIGASE B"/>
    <property type="match status" value="1"/>
</dbReference>
<dbReference type="SUPFAM" id="SSF56091">
    <property type="entry name" value="DNA ligase/mRNA capping enzyme, catalytic domain"/>
    <property type="match status" value="1"/>
</dbReference>
<dbReference type="InterPro" id="IPR029319">
    <property type="entry name" value="DNA_ligase_OB"/>
</dbReference>
<keyword evidence="7" id="KW-0732">Signal</keyword>
<keyword evidence="11" id="KW-1185">Reference proteome</keyword>
<keyword evidence="4" id="KW-0227">DNA damage</keyword>
<dbReference type="InterPro" id="IPR050326">
    <property type="entry name" value="NAD_dep_DNA_ligaseB"/>
</dbReference>
<comment type="cofactor">
    <cofactor evidence="1">
        <name>a divalent metal cation</name>
        <dbReference type="ChEBI" id="CHEBI:60240"/>
    </cofactor>
</comment>
<dbReference type="Proteomes" id="UP000570493">
    <property type="component" value="Unassembled WGS sequence"/>
</dbReference>
<evidence type="ECO:0000313" key="11">
    <source>
        <dbReference type="Proteomes" id="UP000570493"/>
    </source>
</evidence>
<dbReference type="AlphaFoldDB" id="A0A7Y0DU07"/>
<dbReference type="CDD" id="cd08041">
    <property type="entry name" value="OBF_kDNA_ligase_like"/>
    <property type="match status" value="1"/>
</dbReference>
<dbReference type="EMBL" id="JABBMT010000019">
    <property type="protein sequence ID" value="NMM41607.1"/>
    <property type="molecule type" value="Genomic_DNA"/>
</dbReference>
<evidence type="ECO:0000256" key="6">
    <source>
        <dbReference type="ARBA" id="ARBA00034003"/>
    </source>
</evidence>
<feature type="chain" id="PRO_5030933402" evidence="7">
    <location>
        <begin position="20"/>
        <end position="282"/>
    </location>
</feature>
<evidence type="ECO:0000256" key="2">
    <source>
        <dbReference type="ARBA" id="ARBA00022598"/>
    </source>
</evidence>
<protein>
    <submittedName>
        <fullName evidence="10">DNA ligase</fullName>
    </submittedName>
</protein>
<dbReference type="GO" id="GO:0006281">
    <property type="term" value="P:DNA repair"/>
    <property type="evidence" value="ECO:0007669"/>
    <property type="project" value="UniProtKB-KW"/>
</dbReference>
<feature type="domain" description="DNA ligase OB-like" evidence="9">
    <location>
        <begin position="214"/>
        <end position="277"/>
    </location>
</feature>
<feature type="signal peptide" evidence="7">
    <location>
        <begin position="1"/>
        <end position="19"/>
    </location>
</feature>
<accession>A0A7Y0DU07</accession>
<dbReference type="Pfam" id="PF01068">
    <property type="entry name" value="DNA_ligase_A_M"/>
    <property type="match status" value="1"/>
</dbReference>
<dbReference type="GO" id="GO:0003910">
    <property type="term" value="F:DNA ligase (ATP) activity"/>
    <property type="evidence" value="ECO:0007669"/>
    <property type="project" value="UniProtKB-EC"/>
</dbReference>
<dbReference type="RefSeq" id="WP_169020581.1">
    <property type="nucleotide sequence ID" value="NZ_JABBMT010000019.1"/>
</dbReference>
<keyword evidence="3" id="KW-0235">DNA replication</keyword>
<dbReference type="InterPro" id="IPR012340">
    <property type="entry name" value="NA-bd_OB-fold"/>
</dbReference>
<dbReference type="CDD" id="cd07896">
    <property type="entry name" value="Adenylation_kDNA_ligase_like"/>
    <property type="match status" value="1"/>
</dbReference>
<evidence type="ECO:0000256" key="3">
    <source>
        <dbReference type="ARBA" id="ARBA00022705"/>
    </source>
</evidence>
<dbReference type="GO" id="GO:0006260">
    <property type="term" value="P:DNA replication"/>
    <property type="evidence" value="ECO:0007669"/>
    <property type="project" value="UniProtKB-KW"/>
</dbReference>
<feature type="domain" description="ATP-dependent DNA ligase family profile" evidence="8">
    <location>
        <begin position="45"/>
        <end position="200"/>
    </location>
</feature>
<comment type="caution">
    <text evidence="10">The sequence shown here is derived from an EMBL/GenBank/DDBJ whole genome shotgun (WGS) entry which is preliminary data.</text>
</comment>
<evidence type="ECO:0000256" key="5">
    <source>
        <dbReference type="ARBA" id="ARBA00023204"/>
    </source>
</evidence>
<evidence type="ECO:0000259" key="9">
    <source>
        <dbReference type="Pfam" id="PF14743"/>
    </source>
</evidence>
<evidence type="ECO:0000256" key="7">
    <source>
        <dbReference type="SAM" id="SignalP"/>
    </source>
</evidence>
<gene>
    <name evidence="10" type="ORF">HHO47_12460</name>
</gene>
<keyword evidence="5" id="KW-0234">DNA repair</keyword>
<dbReference type="Pfam" id="PF14743">
    <property type="entry name" value="DNA_ligase_OB_2"/>
    <property type="match status" value="1"/>
</dbReference>
<organism evidence="10 11">
    <name type="scientific">Pseudoalteromonas arctica</name>
    <dbReference type="NCBI Taxonomy" id="394751"/>
    <lineage>
        <taxon>Bacteria</taxon>
        <taxon>Pseudomonadati</taxon>
        <taxon>Pseudomonadota</taxon>
        <taxon>Gammaproteobacteria</taxon>
        <taxon>Alteromonadales</taxon>
        <taxon>Pseudoalteromonadaceae</taxon>
        <taxon>Pseudoalteromonas</taxon>
    </lineage>
</organism>
<reference evidence="10" key="1">
    <citation type="submission" date="2020-04" db="EMBL/GenBank/DDBJ databases">
        <title>Genome Sequencing for Pseudoaltermonas arctica.</title>
        <authorList>
            <person name="Elkins N.S."/>
        </authorList>
    </citation>
    <scope>NUCLEOTIDE SEQUENCE [LARGE SCALE GENOMIC DNA]</scope>
    <source>
        <strain evidence="10">NEC-BIFX-2020_0012</strain>
    </source>
</reference>
<dbReference type="SUPFAM" id="SSF50249">
    <property type="entry name" value="Nucleic acid-binding proteins"/>
    <property type="match status" value="1"/>
</dbReference>
<dbReference type="InterPro" id="IPR012310">
    <property type="entry name" value="DNA_ligase_ATP-dep_cent"/>
</dbReference>
<dbReference type="Gene3D" id="2.40.50.140">
    <property type="entry name" value="Nucleic acid-binding proteins"/>
    <property type="match status" value="1"/>
</dbReference>
<evidence type="ECO:0000256" key="4">
    <source>
        <dbReference type="ARBA" id="ARBA00022763"/>
    </source>
</evidence>
<sequence>MHKGLTVLWLLLSSFTCSATDTQITADAQLAKVYQQDQALAIANYLISEKFDGVRAIWTGTQLITRNGNAIHAPSWFIADLPNLRLDGELWTKRGDFADLSGIVRTLQPLDSDWQKVSYQIFDMPDQHNPFSVRYENYLRLVKTLNKPHIQAVQQYQFTTEQALSAYFDEVTQQGGEGVMLHLASAIHKSGRSDALLKLKPYFDSEAIVIAHLPGKGKFTGMLGALKVVTPQGKEFAIGTGFSNAQRQNPPAIGATVTYRYHGYTKNGLPRFASFLRQHDPD</sequence>
<keyword evidence="2 10" id="KW-0436">Ligase</keyword>
<dbReference type="GO" id="GO:0006310">
    <property type="term" value="P:DNA recombination"/>
    <property type="evidence" value="ECO:0007669"/>
    <property type="project" value="InterPro"/>
</dbReference>